<feature type="domain" description="ABC transporter" evidence="9">
    <location>
        <begin position="941"/>
        <end position="1164"/>
    </location>
</feature>
<evidence type="ECO:0000259" key="10">
    <source>
        <dbReference type="PROSITE" id="PS50929"/>
    </source>
</evidence>
<evidence type="ECO:0000313" key="11">
    <source>
        <dbReference type="Proteomes" id="UP000887574"/>
    </source>
</evidence>
<accession>A0A915DAS7</accession>
<dbReference type="PANTHER" id="PTHR24223">
    <property type="entry name" value="ATP-BINDING CASSETTE SUB-FAMILY C"/>
    <property type="match status" value="1"/>
</dbReference>
<keyword evidence="3 8" id="KW-0812">Transmembrane</keyword>
<feature type="domain" description="ABC transmembrane type-1" evidence="10">
    <location>
        <begin position="126"/>
        <end position="265"/>
    </location>
</feature>
<evidence type="ECO:0000256" key="4">
    <source>
        <dbReference type="ARBA" id="ARBA00022741"/>
    </source>
</evidence>
<dbReference type="PANTHER" id="PTHR24223:SF415">
    <property type="entry name" value="FI20190P1"/>
    <property type="match status" value="1"/>
</dbReference>
<feature type="transmembrane region" description="Helical" evidence="8">
    <location>
        <begin position="842"/>
        <end position="862"/>
    </location>
</feature>
<dbReference type="FunFam" id="3.40.50.300:FF:000997">
    <property type="entry name" value="Multidrug resistance-associated protein 1"/>
    <property type="match status" value="1"/>
</dbReference>
<dbReference type="CDD" id="cd03244">
    <property type="entry name" value="ABCC_MRP_domain2"/>
    <property type="match status" value="1"/>
</dbReference>
<dbReference type="FunFam" id="3.40.50.300:FF:000838">
    <property type="entry name" value="ABC multidrug transporter (Eurofung)"/>
    <property type="match status" value="1"/>
</dbReference>
<dbReference type="InterPro" id="IPR003439">
    <property type="entry name" value="ABC_transporter-like_ATP-bd"/>
</dbReference>
<keyword evidence="7 8" id="KW-0472">Membrane</keyword>
<feature type="transmembrane region" description="Helical" evidence="8">
    <location>
        <begin position="157"/>
        <end position="181"/>
    </location>
</feature>
<dbReference type="GO" id="GO:0005524">
    <property type="term" value="F:ATP binding"/>
    <property type="evidence" value="ECO:0007669"/>
    <property type="project" value="UniProtKB-KW"/>
</dbReference>
<dbReference type="FunFam" id="1.20.1560.10:FF:000063">
    <property type="entry name" value="Multidrug resistance protein ABC transporter"/>
    <property type="match status" value="1"/>
</dbReference>
<evidence type="ECO:0000256" key="8">
    <source>
        <dbReference type="SAM" id="Phobius"/>
    </source>
</evidence>
<organism evidence="11 12">
    <name type="scientific">Ditylenchus dipsaci</name>
    <dbReference type="NCBI Taxonomy" id="166011"/>
    <lineage>
        <taxon>Eukaryota</taxon>
        <taxon>Metazoa</taxon>
        <taxon>Ecdysozoa</taxon>
        <taxon>Nematoda</taxon>
        <taxon>Chromadorea</taxon>
        <taxon>Rhabditida</taxon>
        <taxon>Tylenchina</taxon>
        <taxon>Tylenchomorpha</taxon>
        <taxon>Sphaerularioidea</taxon>
        <taxon>Anguinidae</taxon>
        <taxon>Anguininae</taxon>
        <taxon>Ditylenchus</taxon>
    </lineage>
</organism>
<dbReference type="SUPFAM" id="SSF52540">
    <property type="entry name" value="P-loop containing nucleoside triphosphate hydrolases"/>
    <property type="match status" value="2"/>
</dbReference>
<protein>
    <submittedName>
        <fullName evidence="12">Uncharacterized protein</fullName>
    </submittedName>
</protein>
<dbReference type="Gene3D" id="3.40.50.300">
    <property type="entry name" value="P-loop containing nucleotide triphosphate hydrolases"/>
    <property type="match status" value="2"/>
</dbReference>
<dbReference type="Pfam" id="PF00005">
    <property type="entry name" value="ABC_tran"/>
    <property type="match status" value="2"/>
</dbReference>
<dbReference type="PROSITE" id="PS50929">
    <property type="entry name" value="ABC_TM1F"/>
    <property type="match status" value="2"/>
</dbReference>
<dbReference type="InterPro" id="IPR050173">
    <property type="entry name" value="ABC_transporter_C-like"/>
</dbReference>
<dbReference type="Gene3D" id="1.20.1560.10">
    <property type="entry name" value="ABC transporter type 1, transmembrane domain"/>
    <property type="match status" value="2"/>
</dbReference>
<keyword evidence="4" id="KW-0547">Nucleotide-binding</keyword>
<evidence type="ECO:0000256" key="1">
    <source>
        <dbReference type="ARBA" id="ARBA00004141"/>
    </source>
</evidence>
<keyword evidence="5" id="KW-0067">ATP-binding</keyword>
<dbReference type="SMART" id="SM00382">
    <property type="entry name" value="AAA"/>
    <property type="match status" value="2"/>
</dbReference>
<dbReference type="GO" id="GO:0016020">
    <property type="term" value="C:membrane"/>
    <property type="evidence" value="ECO:0007669"/>
    <property type="project" value="UniProtKB-SubCell"/>
</dbReference>
<feature type="transmembrane region" description="Helical" evidence="8">
    <location>
        <begin position="659"/>
        <end position="683"/>
    </location>
</feature>
<dbReference type="WBParaSite" id="jg17450">
    <property type="protein sequence ID" value="jg17450"/>
    <property type="gene ID" value="jg17450"/>
</dbReference>
<evidence type="ECO:0000313" key="12">
    <source>
        <dbReference type="WBParaSite" id="jg17450"/>
    </source>
</evidence>
<dbReference type="CDD" id="cd18603">
    <property type="entry name" value="ABC_6TM_MRP1_2_3_6_D2_like"/>
    <property type="match status" value="1"/>
</dbReference>
<feature type="transmembrane region" description="Helical" evidence="8">
    <location>
        <begin position="740"/>
        <end position="773"/>
    </location>
</feature>
<name>A0A915DAS7_9BILA</name>
<dbReference type="InterPro" id="IPR036640">
    <property type="entry name" value="ABC1_TM_sf"/>
</dbReference>
<dbReference type="InterPro" id="IPR003593">
    <property type="entry name" value="AAA+_ATPase"/>
</dbReference>
<dbReference type="PROSITE" id="PS50893">
    <property type="entry name" value="ABC_TRANSPORTER_2"/>
    <property type="match status" value="2"/>
</dbReference>
<dbReference type="PROSITE" id="PS00211">
    <property type="entry name" value="ABC_TRANSPORTER_1"/>
    <property type="match status" value="2"/>
</dbReference>
<dbReference type="Pfam" id="PF00664">
    <property type="entry name" value="ABC_membrane"/>
    <property type="match status" value="2"/>
</dbReference>
<feature type="domain" description="ABC transporter" evidence="9">
    <location>
        <begin position="330"/>
        <end position="557"/>
    </location>
</feature>
<evidence type="ECO:0000256" key="5">
    <source>
        <dbReference type="ARBA" id="ARBA00022840"/>
    </source>
</evidence>
<keyword evidence="11" id="KW-1185">Reference proteome</keyword>
<dbReference type="Proteomes" id="UP000887574">
    <property type="component" value="Unplaced"/>
</dbReference>
<dbReference type="AlphaFoldDB" id="A0A915DAS7"/>
<keyword evidence="2" id="KW-0813">Transport</keyword>
<proteinExistence type="predicted"/>
<feature type="domain" description="ABC transmembrane type-1" evidence="10">
    <location>
        <begin position="619"/>
        <end position="903"/>
    </location>
</feature>
<evidence type="ECO:0000256" key="2">
    <source>
        <dbReference type="ARBA" id="ARBA00022448"/>
    </source>
</evidence>
<reference evidence="12" key="1">
    <citation type="submission" date="2022-11" db="UniProtKB">
        <authorList>
            <consortium name="WormBaseParasite"/>
        </authorList>
    </citation>
    <scope>IDENTIFICATION</scope>
</reference>
<dbReference type="InterPro" id="IPR017871">
    <property type="entry name" value="ABC_transporter-like_CS"/>
</dbReference>
<keyword evidence="6 8" id="KW-1133">Transmembrane helix</keyword>
<dbReference type="GO" id="GO:0140359">
    <property type="term" value="F:ABC-type transporter activity"/>
    <property type="evidence" value="ECO:0007669"/>
    <property type="project" value="InterPro"/>
</dbReference>
<comment type="subcellular location">
    <subcellularLocation>
        <location evidence="1">Membrane</location>
        <topology evidence="1">Multi-pass membrane protein</topology>
    </subcellularLocation>
</comment>
<evidence type="ECO:0000256" key="3">
    <source>
        <dbReference type="ARBA" id="ARBA00022692"/>
    </source>
</evidence>
<feature type="transmembrane region" description="Helical" evidence="8">
    <location>
        <begin position="615"/>
        <end position="639"/>
    </location>
</feature>
<sequence>MIMNLDNYFRIIYDNGMTNIFNQLTFGWFSSLADIAKERAIKTSDMKAVSEDYSSLFLVKQWDRQLILLASLEDKNLLTGIAYTLLLFICVEVRSVAVKWYFIHSLGLGLKLQALFTSLIYNKIVLSSDIDTVQQFSTTIHNIWSCPLQISLSLAALYYLLGCAVIPGVLITILFVPLAMFGSKFTKLWQKQQMGCEDKRVRMSTEVFSNIKSVKLFAWEPIFLSKVEQLRSKELGCVRKAALVQSLIDTLNYWAPFLVAFSSFGAYTCLRTVQSTALSNDSHRQSHSTAEHFNVSFDRLNKLIHQDSGIDSPMNLQVNCKLDECEISSVDLKCATFAWKCEDMSPVLSEINLCLPANQLTTVIGPIGSGKSALLQAILGELHLVSGTAVLPSGTPIGYVSQSAFIRNSTLRNNILFGKPYDELLYKEVIQACALVHDIAKFDNGDQIQIGDKGATLSGGQKARVSLARAIYQQYTIYLLDDPLSGLDAAVAAHVFKEVIGAGGMLKNTTRILTCHVPSFIPQSDYVLVMQGGTITSFDPVTNLSSETFMSLDTIQPQQDIDQPIAPVETRLTENEKLVTANTPTTSQQLIGHEKIETGMVKLDVLLNFMQAAKYVFPLLFLLLLTAFQGLQVGGNYWLSKWTNKNEHNNNHTLTNDYIIVYGYLGLLQGLSFLFGLLVLIVTQSKVSSNLHNRLFERLLRAKMSFFATTPLGNIISRLTKDIETIDVRLCAKVRSFTIYSLQIAASLLVIGINTPIFFVLVLPLAVCYVRLLKNYLPLSRQLKRLDGGCRSPVLSHFSETINGVSTIRAFQLNRQFGQIMEQLVDRSSQAKYMNLVAGRWLGLRLELLGAIVVLVTGVFAALSNTQYQLIASASLVGLSLSYALNLTELLNGAVREVNELELHIISVERVSQYLHIPIEDSWECIGDAQLGVEWPQTGDIQFKQYTAAYEDDLKPCLNQINLDIRSGEKVAVVGRTGAGKSSLVMSLLRMLDSQSGSISMNNADISNIGLHKLRRSVTIIPQDPLLISGPLRFNLDPFNANTDALIWKALEDAHIKSLVQSLEGGLQANVRENGSNMSLGERQLICLARAILHPSKIVIMDEANASLDTHTDELVQTTIRQVFRQSTIISIVHRQEAINTSDRLIQLENGSIINDTHRGLAHIDS</sequence>
<evidence type="ECO:0000256" key="7">
    <source>
        <dbReference type="ARBA" id="ARBA00023136"/>
    </source>
</evidence>
<dbReference type="SUPFAM" id="SSF90123">
    <property type="entry name" value="ABC transporter transmembrane region"/>
    <property type="match status" value="2"/>
</dbReference>
<evidence type="ECO:0000256" key="6">
    <source>
        <dbReference type="ARBA" id="ARBA00022989"/>
    </source>
</evidence>
<evidence type="ECO:0000259" key="9">
    <source>
        <dbReference type="PROSITE" id="PS50893"/>
    </source>
</evidence>
<dbReference type="GO" id="GO:0016887">
    <property type="term" value="F:ATP hydrolysis activity"/>
    <property type="evidence" value="ECO:0007669"/>
    <property type="project" value="InterPro"/>
</dbReference>
<dbReference type="CDD" id="cd03250">
    <property type="entry name" value="ABCC_MRP_domain1"/>
    <property type="match status" value="1"/>
</dbReference>
<dbReference type="InterPro" id="IPR011527">
    <property type="entry name" value="ABC1_TM_dom"/>
</dbReference>
<dbReference type="InterPro" id="IPR027417">
    <property type="entry name" value="P-loop_NTPase"/>
</dbReference>